<reference evidence="1 2" key="1">
    <citation type="submission" date="2023-09" db="EMBL/GenBank/DDBJ databases">
        <authorList>
            <person name="Rey-Velasco X."/>
        </authorList>
    </citation>
    <scope>NUCLEOTIDE SEQUENCE [LARGE SCALE GENOMIC DNA]</scope>
    <source>
        <strain evidence="1 2">W431</strain>
    </source>
</reference>
<dbReference type="EMBL" id="JAVRIF010000003">
    <property type="protein sequence ID" value="MDT0603635.1"/>
    <property type="molecule type" value="Genomic_DNA"/>
</dbReference>
<evidence type="ECO:0000313" key="2">
    <source>
        <dbReference type="Proteomes" id="UP001266357"/>
    </source>
</evidence>
<evidence type="ECO:0000313" key="1">
    <source>
        <dbReference type="EMBL" id="MDT0603635.1"/>
    </source>
</evidence>
<dbReference type="RefSeq" id="WP_311580160.1">
    <property type="nucleotide sequence ID" value="NZ_JAVRIF010000003.1"/>
</dbReference>
<name>A0ABU3A1H1_9GAMM</name>
<proteinExistence type="predicted"/>
<keyword evidence="2" id="KW-1185">Reference proteome</keyword>
<protein>
    <submittedName>
        <fullName evidence="1">Uncharacterized protein</fullName>
    </submittedName>
</protein>
<organism evidence="1 2">
    <name type="scientific">Thalassotalea castellviae</name>
    <dbReference type="NCBI Taxonomy" id="3075612"/>
    <lineage>
        <taxon>Bacteria</taxon>
        <taxon>Pseudomonadati</taxon>
        <taxon>Pseudomonadota</taxon>
        <taxon>Gammaproteobacteria</taxon>
        <taxon>Alteromonadales</taxon>
        <taxon>Colwelliaceae</taxon>
        <taxon>Thalassotalea</taxon>
    </lineage>
</organism>
<gene>
    <name evidence="1" type="ORF">RM573_08510</name>
</gene>
<accession>A0ABU3A1H1</accession>
<sequence length="42" mass="4641">MKDTEYYTYSLGKEVSSCYLHLAEGAPEQHPSNYDAGISEVG</sequence>
<dbReference type="Proteomes" id="UP001266357">
    <property type="component" value="Unassembled WGS sequence"/>
</dbReference>
<comment type="caution">
    <text evidence="1">The sequence shown here is derived from an EMBL/GenBank/DDBJ whole genome shotgun (WGS) entry which is preliminary data.</text>
</comment>